<keyword evidence="5 14" id="KW-0812">Transmembrane</keyword>
<proteinExistence type="inferred from homology"/>
<dbReference type="InterPro" id="IPR051949">
    <property type="entry name" value="Cation_Transport_ATPase"/>
</dbReference>
<evidence type="ECO:0000256" key="2">
    <source>
        <dbReference type="ARBA" id="ARBA00006024"/>
    </source>
</evidence>
<evidence type="ECO:0000256" key="9">
    <source>
        <dbReference type="ARBA" id="ARBA00022842"/>
    </source>
</evidence>
<evidence type="ECO:0000256" key="13">
    <source>
        <dbReference type="ARBA" id="ARBA00023136"/>
    </source>
</evidence>
<dbReference type="NCBIfam" id="TIGR01525">
    <property type="entry name" value="ATPase-IB_hvy"/>
    <property type="match status" value="1"/>
</dbReference>
<reference evidence="16" key="1">
    <citation type="submission" date="2022-07" db="EMBL/GenBank/DDBJ databases">
        <title>FELIX.</title>
        <authorList>
            <person name="Wan K.H."/>
            <person name="Park S."/>
            <person name="Lawrence Q."/>
            <person name="Eichenberger J.P."/>
            <person name="Booth B.W."/>
            <person name="Piaggio A.J."/>
            <person name="Chandler J.C."/>
            <person name="Franklin A.B."/>
            <person name="Celniker S.E."/>
        </authorList>
    </citation>
    <scope>NUCLEOTIDE SEQUENCE</scope>
    <source>
        <strain evidence="16">QA-1986 374</strain>
    </source>
</reference>
<dbReference type="CDD" id="cd07551">
    <property type="entry name" value="P-type_ATPase_HM_ZosA_PfeT-like"/>
    <property type="match status" value="1"/>
</dbReference>
<evidence type="ECO:0000313" key="17">
    <source>
        <dbReference type="Proteomes" id="UP001059773"/>
    </source>
</evidence>
<dbReference type="Gene3D" id="3.40.1110.10">
    <property type="entry name" value="Calcium-transporting ATPase, cytoplasmic domain N"/>
    <property type="match status" value="1"/>
</dbReference>
<dbReference type="PANTHER" id="PTHR43079">
    <property type="entry name" value="PROBABLE CADMIUM/ZINC-TRANSPORTING ATPASE HMA1"/>
    <property type="match status" value="1"/>
</dbReference>
<sequence length="632" mass="68336">MVETQTNWYDSFLSYLKIHGEIIAAAISGILILLAWILSGYISHALWITLLIAAFLIGGFAKAKEGITETYQTKKLNVELLMIIAAVGAASIGYWAEGAILIFIFSLSGALESYTENKNKNELQSLIKLQPETATLLNGEVVNIHQLKPGNHIAVKSGERIPADGVIVKGDTTVDESALSGESIPVMKTISDKVYAGTVNLGSSLQIEINTLPTETMFQKIIGLVQNAHEERSPSQQFIEKFEGVYVNVVLITVAVMMFLPHFLFGWPWTDTIYRAMILLVVASPCALVASIMPATLSAISNGARQGILFKGGVYVEALAKLDTIAFDKTGTLTKGEPEVIDYYIAPDQDIEYVANIIYAAESESIHPLALAMQKWAAPKRGEQPDVAATVDHHNGRGLSAQAGDMTWMIGNAEMVGKQDAEQILEAMNTQEKATTNIFVKKGKTVIAVFLLKDTLRLDAVEAIRNLQSFGLQTVMLTGDNQGTAENIAKEAGIDEFHANCLPEDKVDYLKELRDQGRQTAMIGDGVNDAPALATANIGVAMGAGSDIALDTANVVLIKNNLGKMVHAIRVSKKMNTIVKQNIIFSLAVIGILIASNFLQVINMPLGVIGHEGSTILVILNGLRVLKVYEGE</sequence>
<evidence type="ECO:0000256" key="5">
    <source>
        <dbReference type="ARBA" id="ARBA00022692"/>
    </source>
</evidence>
<keyword evidence="12" id="KW-0406">Ion transport</keyword>
<keyword evidence="13 14" id="KW-0472">Membrane</keyword>
<dbReference type="InterPro" id="IPR023214">
    <property type="entry name" value="HAD_sf"/>
</dbReference>
<feature type="transmembrane region" description="Helical" evidence="14">
    <location>
        <begin position="45"/>
        <end position="61"/>
    </location>
</feature>
<dbReference type="InterPro" id="IPR059000">
    <property type="entry name" value="ATPase_P-type_domA"/>
</dbReference>
<evidence type="ECO:0000313" key="16">
    <source>
        <dbReference type="EMBL" id="UUI04375.1"/>
    </source>
</evidence>
<dbReference type="PROSITE" id="PS01229">
    <property type="entry name" value="COF_2"/>
    <property type="match status" value="1"/>
</dbReference>
<dbReference type="RefSeq" id="WP_256709290.1">
    <property type="nucleotide sequence ID" value="NZ_CP101914.1"/>
</dbReference>
<evidence type="ECO:0000256" key="7">
    <source>
        <dbReference type="ARBA" id="ARBA00022741"/>
    </source>
</evidence>
<keyword evidence="8 14" id="KW-0067">ATP-binding</keyword>
<dbReference type="Pfam" id="PF00702">
    <property type="entry name" value="Hydrolase"/>
    <property type="match status" value="1"/>
</dbReference>
<keyword evidence="11 14" id="KW-1133">Transmembrane helix</keyword>
<dbReference type="Gene3D" id="2.70.150.10">
    <property type="entry name" value="Calcium-transporting ATPase, cytoplasmic transduction domain A"/>
    <property type="match status" value="1"/>
</dbReference>
<dbReference type="InterPro" id="IPR001757">
    <property type="entry name" value="P_typ_ATPase"/>
</dbReference>
<accession>A0ABY5JX46</accession>
<dbReference type="InterPro" id="IPR044492">
    <property type="entry name" value="P_typ_ATPase_HD_dom"/>
</dbReference>
<dbReference type="SFLD" id="SFLDG00002">
    <property type="entry name" value="C1.7:_P-type_atpase_like"/>
    <property type="match status" value="1"/>
</dbReference>
<gene>
    <name evidence="16" type="ORF">NP439_06900</name>
</gene>
<dbReference type="InterPro" id="IPR023298">
    <property type="entry name" value="ATPase_P-typ_TM_dom_sf"/>
</dbReference>
<feature type="domain" description="P-type ATPase A" evidence="15">
    <location>
        <begin position="129"/>
        <end position="226"/>
    </location>
</feature>
<dbReference type="PANTHER" id="PTHR43079:SF1">
    <property type="entry name" value="CADMIUM_ZINC-TRANSPORTING ATPASE HMA1, CHLOROPLASTIC-RELATED"/>
    <property type="match status" value="1"/>
</dbReference>
<feature type="transmembrane region" description="Helical" evidence="14">
    <location>
        <begin position="273"/>
        <end position="297"/>
    </location>
</feature>
<dbReference type="SUPFAM" id="SSF56784">
    <property type="entry name" value="HAD-like"/>
    <property type="match status" value="1"/>
</dbReference>
<keyword evidence="3" id="KW-0813">Transport</keyword>
<comment type="similarity">
    <text evidence="2 14">Belongs to the cation transport ATPase (P-type) (TC 3.A.3) family. Type IB subfamily.</text>
</comment>
<dbReference type="SUPFAM" id="SSF81653">
    <property type="entry name" value="Calcium ATPase, transduction domain A"/>
    <property type="match status" value="1"/>
</dbReference>
<evidence type="ECO:0000256" key="6">
    <source>
        <dbReference type="ARBA" id="ARBA00022723"/>
    </source>
</evidence>
<dbReference type="NCBIfam" id="TIGR01494">
    <property type="entry name" value="ATPase_P-type"/>
    <property type="match status" value="1"/>
</dbReference>
<organism evidence="16 17">
    <name type="scientific">Oceanobacillus jeddahense</name>
    <dbReference type="NCBI Taxonomy" id="1462527"/>
    <lineage>
        <taxon>Bacteria</taxon>
        <taxon>Bacillati</taxon>
        <taxon>Bacillota</taxon>
        <taxon>Bacilli</taxon>
        <taxon>Bacillales</taxon>
        <taxon>Bacillaceae</taxon>
        <taxon>Oceanobacillus</taxon>
    </lineage>
</organism>
<evidence type="ECO:0000256" key="10">
    <source>
        <dbReference type="ARBA" id="ARBA00022967"/>
    </source>
</evidence>
<evidence type="ECO:0000256" key="12">
    <source>
        <dbReference type="ARBA" id="ARBA00023065"/>
    </source>
</evidence>
<feature type="transmembrane region" description="Helical" evidence="14">
    <location>
        <begin position="18"/>
        <end position="38"/>
    </location>
</feature>
<evidence type="ECO:0000256" key="14">
    <source>
        <dbReference type="RuleBase" id="RU362081"/>
    </source>
</evidence>
<evidence type="ECO:0000259" key="15">
    <source>
        <dbReference type="Pfam" id="PF00122"/>
    </source>
</evidence>
<dbReference type="PROSITE" id="PS00154">
    <property type="entry name" value="ATPASE_E1_E2"/>
    <property type="match status" value="1"/>
</dbReference>
<protein>
    <submittedName>
        <fullName evidence="16">Heavy metal translocating P-type ATPase</fullName>
    </submittedName>
</protein>
<dbReference type="Gene3D" id="3.40.50.1000">
    <property type="entry name" value="HAD superfamily/HAD-like"/>
    <property type="match status" value="1"/>
</dbReference>
<evidence type="ECO:0000256" key="8">
    <source>
        <dbReference type="ARBA" id="ARBA00022840"/>
    </source>
</evidence>
<dbReference type="InterPro" id="IPR018303">
    <property type="entry name" value="ATPase_P-typ_P_site"/>
</dbReference>
<comment type="subcellular location">
    <subcellularLocation>
        <location evidence="14">Cell membrane</location>
    </subcellularLocation>
    <subcellularLocation>
        <location evidence="1">Membrane</location>
        <topology evidence="1">Multi-pass membrane protein</topology>
    </subcellularLocation>
</comment>
<keyword evidence="17" id="KW-1185">Reference proteome</keyword>
<dbReference type="PRINTS" id="PR00119">
    <property type="entry name" value="CATATPASE"/>
</dbReference>
<keyword evidence="7 14" id="KW-0547">Nucleotide-binding</keyword>
<evidence type="ECO:0000256" key="3">
    <source>
        <dbReference type="ARBA" id="ARBA00022448"/>
    </source>
</evidence>
<keyword evidence="14" id="KW-1003">Cell membrane</keyword>
<dbReference type="Pfam" id="PF00122">
    <property type="entry name" value="E1-E2_ATPase"/>
    <property type="match status" value="1"/>
</dbReference>
<keyword evidence="10" id="KW-1278">Translocase</keyword>
<dbReference type="SUPFAM" id="SSF81665">
    <property type="entry name" value="Calcium ATPase, transmembrane domain M"/>
    <property type="match status" value="1"/>
</dbReference>
<dbReference type="EMBL" id="CP101914">
    <property type="protein sequence ID" value="UUI04375.1"/>
    <property type="molecule type" value="Genomic_DNA"/>
</dbReference>
<feature type="transmembrane region" description="Helical" evidence="14">
    <location>
        <begin position="583"/>
        <end position="602"/>
    </location>
</feature>
<dbReference type="Proteomes" id="UP001059773">
    <property type="component" value="Chromosome"/>
</dbReference>
<name>A0ABY5JX46_9BACI</name>
<evidence type="ECO:0000256" key="1">
    <source>
        <dbReference type="ARBA" id="ARBA00004141"/>
    </source>
</evidence>
<dbReference type="SFLD" id="SFLDS00003">
    <property type="entry name" value="Haloacid_Dehalogenase"/>
    <property type="match status" value="1"/>
</dbReference>
<dbReference type="SFLD" id="SFLDF00027">
    <property type="entry name" value="p-type_atpase"/>
    <property type="match status" value="1"/>
</dbReference>
<evidence type="ECO:0000256" key="11">
    <source>
        <dbReference type="ARBA" id="ARBA00022989"/>
    </source>
</evidence>
<keyword evidence="4" id="KW-0597">Phosphoprotein</keyword>
<dbReference type="PRINTS" id="PR00120">
    <property type="entry name" value="HATPASE"/>
</dbReference>
<dbReference type="InterPro" id="IPR027256">
    <property type="entry name" value="P-typ_ATPase_IB"/>
</dbReference>
<dbReference type="InterPro" id="IPR036412">
    <property type="entry name" value="HAD-like_sf"/>
</dbReference>
<dbReference type="InterPro" id="IPR008250">
    <property type="entry name" value="ATPase_P-typ_transduc_dom_A_sf"/>
</dbReference>
<evidence type="ECO:0000256" key="4">
    <source>
        <dbReference type="ARBA" id="ARBA00022553"/>
    </source>
</evidence>
<dbReference type="InterPro" id="IPR023299">
    <property type="entry name" value="ATPase_P-typ_cyto_dom_N"/>
</dbReference>
<keyword evidence="6 14" id="KW-0479">Metal-binding</keyword>
<feature type="transmembrane region" description="Helical" evidence="14">
    <location>
        <begin position="81"/>
        <end position="111"/>
    </location>
</feature>
<feature type="transmembrane region" description="Helical" evidence="14">
    <location>
        <begin position="245"/>
        <end position="267"/>
    </location>
</feature>
<keyword evidence="9" id="KW-0460">Magnesium</keyword>